<dbReference type="Proteomes" id="UP000050525">
    <property type="component" value="Unassembled WGS sequence"/>
</dbReference>
<feature type="compositionally biased region" description="Polar residues" evidence="1">
    <location>
        <begin position="119"/>
        <end position="132"/>
    </location>
</feature>
<accession>A0A151MA21</accession>
<proteinExistence type="predicted"/>
<feature type="region of interest" description="Disordered" evidence="1">
    <location>
        <begin position="119"/>
        <end position="143"/>
    </location>
</feature>
<comment type="caution">
    <text evidence="2">The sequence shown here is derived from an EMBL/GenBank/DDBJ whole genome shotgun (WGS) entry which is preliminary data.</text>
</comment>
<sequence>MKSYYPGDIDWNDVPANGTVHIHELSSNIPTVTTAKQYNAIATEVASLHDITWPQLDMGAADKLHGWFPTAHFLAPLTPATGWKEDSSTKPTQQKKKVKTADATSMTGFAIVQQDLSSNKQGQSSLLHNQGGTDPHSLLGHGE</sequence>
<dbReference type="AlphaFoldDB" id="A0A151MA21"/>
<dbReference type="EMBL" id="AKHW03006295">
    <property type="protein sequence ID" value="KYO21363.1"/>
    <property type="molecule type" value="Genomic_DNA"/>
</dbReference>
<evidence type="ECO:0000313" key="3">
    <source>
        <dbReference type="Proteomes" id="UP000050525"/>
    </source>
</evidence>
<name>A0A151MA21_ALLMI</name>
<feature type="region of interest" description="Disordered" evidence="1">
    <location>
        <begin position="79"/>
        <end position="103"/>
    </location>
</feature>
<keyword evidence="3" id="KW-1185">Reference proteome</keyword>
<organism evidence="2 3">
    <name type="scientific">Alligator mississippiensis</name>
    <name type="common">American alligator</name>
    <dbReference type="NCBI Taxonomy" id="8496"/>
    <lineage>
        <taxon>Eukaryota</taxon>
        <taxon>Metazoa</taxon>
        <taxon>Chordata</taxon>
        <taxon>Craniata</taxon>
        <taxon>Vertebrata</taxon>
        <taxon>Euteleostomi</taxon>
        <taxon>Archelosauria</taxon>
        <taxon>Archosauria</taxon>
        <taxon>Crocodylia</taxon>
        <taxon>Alligatoridae</taxon>
        <taxon>Alligatorinae</taxon>
        <taxon>Alligator</taxon>
    </lineage>
</organism>
<evidence type="ECO:0000256" key="1">
    <source>
        <dbReference type="SAM" id="MobiDB-lite"/>
    </source>
</evidence>
<evidence type="ECO:0000313" key="2">
    <source>
        <dbReference type="EMBL" id="KYO21363.1"/>
    </source>
</evidence>
<reference evidence="2 3" key="1">
    <citation type="journal article" date="2012" name="Genome Biol.">
        <title>Sequencing three crocodilian genomes to illuminate the evolution of archosaurs and amniotes.</title>
        <authorList>
            <person name="St John J.A."/>
            <person name="Braun E.L."/>
            <person name="Isberg S.R."/>
            <person name="Miles L.G."/>
            <person name="Chong A.Y."/>
            <person name="Gongora J."/>
            <person name="Dalzell P."/>
            <person name="Moran C."/>
            <person name="Bed'hom B."/>
            <person name="Abzhanov A."/>
            <person name="Burgess S.C."/>
            <person name="Cooksey A.M."/>
            <person name="Castoe T.A."/>
            <person name="Crawford N.G."/>
            <person name="Densmore L.D."/>
            <person name="Drew J.C."/>
            <person name="Edwards S.V."/>
            <person name="Faircloth B.C."/>
            <person name="Fujita M.K."/>
            <person name="Greenwold M.J."/>
            <person name="Hoffmann F.G."/>
            <person name="Howard J.M."/>
            <person name="Iguchi T."/>
            <person name="Janes D.E."/>
            <person name="Khan S.Y."/>
            <person name="Kohno S."/>
            <person name="de Koning A.J."/>
            <person name="Lance S.L."/>
            <person name="McCarthy F.M."/>
            <person name="McCormack J.E."/>
            <person name="Merchant M.E."/>
            <person name="Peterson D.G."/>
            <person name="Pollock D.D."/>
            <person name="Pourmand N."/>
            <person name="Raney B.J."/>
            <person name="Roessler K.A."/>
            <person name="Sanford J.R."/>
            <person name="Sawyer R.H."/>
            <person name="Schmidt C.J."/>
            <person name="Triplett E.W."/>
            <person name="Tuberville T.D."/>
            <person name="Venegas-Anaya M."/>
            <person name="Howard J.T."/>
            <person name="Jarvis E.D."/>
            <person name="Guillette L.J.Jr."/>
            <person name="Glenn T.C."/>
            <person name="Green R.E."/>
            <person name="Ray D.A."/>
        </authorList>
    </citation>
    <scope>NUCLEOTIDE SEQUENCE [LARGE SCALE GENOMIC DNA]</scope>
    <source>
        <strain evidence="2">KSC_2009_1</strain>
    </source>
</reference>
<protein>
    <submittedName>
        <fullName evidence="2">Uncharacterized protein</fullName>
    </submittedName>
</protein>
<gene>
    <name evidence="2" type="ORF">Y1Q_0001591</name>
</gene>